<organism evidence="1 2">
    <name type="scientific">Streptomyces chattanoogensis</name>
    <dbReference type="NCBI Taxonomy" id="66876"/>
    <lineage>
        <taxon>Bacteria</taxon>
        <taxon>Bacillati</taxon>
        <taxon>Actinomycetota</taxon>
        <taxon>Actinomycetes</taxon>
        <taxon>Kitasatosporales</taxon>
        <taxon>Streptomycetaceae</taxon>
        <taxon>Streptomyces</taxon>
    </lineage>
</organism>
<dbReference type="EMBL" id="LGKG01000156">
    <property type="protein sequence ID" value="KPC60758.1"/>
    <property type="molecule type" value="Genomic_DNA"/>
</dbReference>
<accession>A0A0N0XSY7</accession>
<gene>
    <name evidence="1" type="ORF">ADL29_27655</name>
</gene>
<dbReference type="Proteomes" id="UP000037982">
    <property type="component" value="Unassembled WGS sequence"/>
</dbReference>
<dbReference type="PATRIC" id="fig|66876.3.peg.6056"/>
<proteinExistence type="predicted"/>
<reference evidence="2" key="1">
    <citation type="submission" date="2015-07" db="EMBL/GenBank/DDBJ databases">
        <authorList>
            <person name="Ju K.-S."/>
            <person name="Doroghazi J.R."/>
            <person name="Metcalf W.W."/>
        </authorList>
    </citation>
    <scope>NUCLEOTIDE SEQUENCE [LARGE SCALE GENOMIC DNA]</scope>
    <source>
        <strain evidence="2">NRRL ISP-5002</strain>
    </source>
</reference>
<sequence length="77" mass="8227">MLFLVMIEVGVPSRAAEGAMVLSPSMEVTPQCTPCAPLFRISERLSTMPECGDEVVSTESTTSLAMSSLAVMEGRCR</sequence>
<protein>
    <submittedName>
        <fullName evidence="1">Uncharacterized protein</fullName>
    </submittedName>
</protein>
<name>A0A0N0XSY7_9ACTN</name>
<dbReference type="AlphaFoldDB" id="A0A0N0XSY7"/>
<evidence type="ECO:0000313" key="1">
    <source>
        <dbReference type="EMBL" id="KPC60758.1"/>
    </source>
</evidence>
<keyword evidence="2" id="KW-1185">Reference proteome</keyword>
<comment type="caution">
    <text evidence="1">The sequence shown here is derived from an EMBL/GenBank/DDBJ whole genome shotgun (WGS) entry which is preliminary data.</text>
</comment>
<evidence type="ECO:0000313" key="2">
    <source>
        <dbReference type="Proteomes" id="UP000037982"/>
    </source>
</evidence>